<dbReference type="SUPFAM" id="SSF51735">
    <property type="entry name" value="NAD(P)-binding Rossmann-fold domains"/>
    <property type="match status" value="1"/>
</dbReference>
<dbReference type="Gene3D" id="3.40.50.720">
    <property type="entry name" value="NAD(P)-binding Rossmann-like Domain"/>
    <property type="match status" value="1"/>
</dbReference>
<dbReference type="InterPro" id="IPR002347">
    <property type="entry name" value="SDR_fam"/>
</dbReference>
<name>A0A9X0XD36_9BURK</name>
<protein>
    <submittedName>
        <fullName evidence="5">SDR family NAD(P)-dependent oxidoreductase</fullName>
    </submittedName>
</protein>
<evidence type="ECO:0000256" key="4">
    <source>
        <dbReference type="ARBA" id="ARBA00023002"/>
    </source>
</evidence>
<dbReference type="GO" id="GO:0005737">
    <property type="term" value="C:cytoplasm"/>
    <property type="evidence" value="ECO:0007669"/>
    <property type="project" value="UniProtKB-SubCell"/>
</dbReference>
<dbReference type="Pfam" id="PF00106">
    <property type="entry name" value="adh_short"/>
    <property type="match status" value="1"/>
</dbReference>
<dbReference type="GO" id="GO:0006729">
    <property type="term" value="P:tetrahydrobiopterin biosynthetic process"/>
    <property type="evidence" value="ECO:0007669"/>
    <property type="project" value="TreeGrafter"/>
</dbReference>
<dbReference type="AlphaFoldDB" id="A0A9X0XD36"/>
<gene>
    <name evidence="5" type="ORF">JI742_05290</name>
</gene>
<dbReference type="Proteomes" id="UP000643207">
    <property type="component" value="Unassembled WGS sequence"/>
</dbReference>
<comment type="subcellular location">
    <subcellularLocation>
        <location evidence="1">Cytoplasm</location>
    </subcellularLocation>
</comment>
<keyword evidence="3" id="KW-0521">NADP</keyword>
<evidence type="ECO:0000313" key="5">
    <source>
        <dbReference type="EMBL" id="MBL0719301.1"/>
    </source>
</evidence>
<proteinExistence type="predicted"/>
<dbReference type="RefSeq" id="WP_201826394.1">
    <property type="nucleotide sequence ID" value="NZ_JAERRA010000001.1"/>
</dbReference>
<dbReference type="PANTHER" id="PTHR44085">
    <property type="entry name" value="SEPIAPTERIN REDUCTASE"/>
    <property type="match status" value="1"/>
</dbReference>
<dbReference type="InterPro" id="IPR036291">
    <property type="entry name" value="NAD(P)-bd_dom_sf"/>
</dbReference>
<keyword evidence="4" id="KW-0560">Oxidoreductase</keyword>
<accession>A0A9X0XD36</accession>
<evidence type="ECO:0000313" key="6">
    <source>
        <dbReference type="Proteomes" id="UP000643207"/>
    </source>
</evidence>
<sequence>MPDASPATDLLRHAPGAAPATTLTVLTGASRGLGAAMARQLLRPGMTLLTLSRRPDPGLDAAARSAGCACSQWALDLAEPDAAVERLRAALLALAEAPPARLVLLHNAALLPEPADLQAQPDEELRAALRLGLEAPLRLSAAALAASAGWGAQRQLLFISSGLGRRAMAGSTAYCAVKAGLDHAARALALEHAQDPSTRIVSLAPGVIATDMQRQLRGADPARFAAQGRFDALHREGLLDTPEQAAAKVLAWLDRPDFGQNPVADVRDA</sequence>
<keyword evidence="6" id="KW-1185">Reference proteome</keyword>
<dbReference type="InterPro" id="IPR051721">
    <property type="entry name" value="Biopterin_syn/organic_redct"/>
</dbReference>
<evidence type="ECO:0000256" key="1">
    <source>
        <dbReference type="ARBA" id="ARBA00004496"/>
    </source>
</evidence>
<dbReference type="EMBL" id="JAERRA010000001">
    <property type="protein sequence ID" value="MBL0719301.1"/>
    <property type="molecule type" value="Genomic_DNA"/>
</dbReference>
<comment type="caution">
    <text evidence="5">The sequence shown here is derived from an EMBL/GenBank/DDBJ whole genome shotgun (WGS) entry which is preliminary data.</text>
</comment>
<dbReference type="GO" id="GO:0004757">
    <property type="term" value="F:sepiapterin reductase (NADP+) activity"/>
    <property type="evidence" value="ECO:0007669"/>
    <property type="project" value="TreeGrafter"/>
</dbReference>
<organism evidence="5 6">
    <name type="scientific">Aquariibacter lacus</name>
    <dbReference type="NCBI Taxonomy" id="2801332"/>
    <lineage>
        <taxon>Bacteria</taxon>
        <taxon>Pseudomonadati</taxon>
        <taxon>Pseudomonadota</taxon>
        <taxon>Betaproteobacteria</taxon>
        <taxon>Burkholderiales</taxon>
        <taxon>Sphaerotilaceae</taxon>
        <taxon>Aquariibacter</taxon>
    </lineage>
</organism>
<reference evidence="5 6" key="1">
    <citation type="submission" date="2021-01" db="EMBL/GenBank/DDBJ databases">
        <title>Piscinibacter sp. Jin2 Genome sequencing and assembly.</title>
        <authorList>
            <person name="Kim I."/>
        </authorList>
    </citation>
    <scope>NUCLEOTIDE SEQUENCE [LARGE SCALE GENOMIC DNA]</scope>
    <source>
        <strain evidence="5 6">Jin2</strain>
    </source>
</reference>
<dbReference type="PRINTS" id="PR00081">
    <property type="entry name" value="GDHRDH"/>
</dbReference>
<dbReference type="PANTHER" id="PTHR44085:SF2">
    <property type="entry name" value="SEPIAPTERIN REDUCTASE"/>
    <property type="match status" value="1"/>
</dbReference>
<evidence type="ECO:0000256" key="2">
    <source>
        <dbReference type="ARBA" id="ARBA00022490"/>
    </source>
</evidence>
<keyword evidence="2" id="KW-0963">Cytoplasm</keyword>
<evidence type="ECO:0000256" key="3">
    <source>
        <dbReference type="ARBA" id="ARBA00022857"/>
    </source>
</evidence>